<proteinExistence type="predicted"/>
<dbReference type="RefSeq" id="WP_316433440.1">
    <property type="nucleotide sequence ID" value="NZ_CP053586.1"/>
</dbReference>
<evidence type="ECO:0000256" key="3">
    <source>
        <dbReference type="SAM" id="MobiDB-lite"/>
    </source>
</evidence>
<dbReference type="PANTHER" id="PTHR33969">
    <property type="entry name" value="SEGREGATION AND CONDENSATION PROTEIN A"/>
    <property type="match status" value="1"/>
</dbReference>
<evidence type="ECO:0000256" key="1">
    <source>
        <dbReference type="ARBA" id="ARBA00022829"/>
    </source>
</evidence>
<dbReference type="Pfam" id="PF02616">
    <property type="entry name" value="SMC_ScpA"/>
    <property type="match status" value="1"/>
</dbReference>
<name>A0AA97AGU3_9CYAN</name>
<dbReference type="EMBL" id="CP053586">
    <property type="protein sequence ID" value="WNZ22066.1"/>
    <property type="molecule type" value="Genomic_DNA"/>
</dbReference>
<feature type="region of interest" description="Disordered" evidence="3">
    <location>
        <begin position="223"/>
        <end position="245"/>
    </location>
</feature>
<organism evidence="4">
    <name type="scientific">Leptolyngbya sp. NK1-12</name>
    <dbReference type="NCBI Taxonomy" id="2547451"/>
    <lineage>
        <taxon>Bacteria</taxon>
        <taxon>Bacillati</taxon>
        <taxon>Cyanobacteriota</taxon>
        <taxon>Cyanophyceae</taxon>
        <taxon>Leptolyngbyales</taxon>
        <taxon>Leptolyngbyaceae</taxon>
        <taxon>Leptolyngbya group</taxon>
        <taxon>Leptolyngbya</taxon>
    </lineage>
</organism>
<dbReference type="GO" id="GO:0007059">
    <property type="term" value="P:chromosome segregation"/>
    <property type="evidence" value="ECO:0007669"/>
    <property type="project" value="UniProtKB-KW"/>
</dbReference>
<dbReference type="Gene3D" id="1.10.10.580">
    <property type="entry name" value="Structural maintenance of chromosome 1. Chain E"/>
    <property type="match status" value="1"/>
</dbReference>
<gene>
    <name evidence="4" type="ORF">HJG54_03735</name>
</gene>
<dbReference type="AlphaFoldDB" id="A0AA97AGU3"/>
<keyword evidence="1" id="KW-0159">Chromosome partition</keyword>
<dbReference type="InterPro" id="IPR023093">
    <property type="entry name" value="ScpA-like_C"/>
</dbReference>
<sequence>MTLSLAQNAIALLIDLAERGEIDPWDVQVIEVIDRFLSKLKPTEATESGSTGRPPYEADLFESGQAFLYASILLLLKADSLARLESDNTNEVEPAEFLEDVILDRPLLMRLEQQIRRRATAPPVQKRQVTLQELIAQLNLIATAMADPKPRRSVRRPRPQSRTQAMRAIAQLAHEENLSEIAAVLETFLAEHWQQFNQVNQEQDWLDFESLLQFWSAAQIEAPSPSSAKAKPSEPSASTVHAPTHAPTIHDRVGVFWALLFLSAQSKVELAQQEFYQDLHIRSLVPPSEDTDAPDAALPPLD</sequence>
<accession>A0AA97AGU3</accession>
<dbReference type="InterPro" id="IPR003768">
    <property type="entry name" value="ScpA"/>
</dbReference>
<protein>
    <recommendedName>
        <fullName evidence="2">Segregation and condensation protein A</fullName>
    </recommendedName>
</protein>
<evidence type="ECO:0000256" key="2">
    <source>
        <dbReference type="ARBA" id="ARBA00044777"/>
    </source>
</evidence>
<dbReference type="PANTHER" id="PTHR33969:SF2">
    <property type="entry name" value="SEGREGATION AND CONDENSATION PROTEIN A"/>
    <property type="match status" value="1"/>
</dbReference>
<reference evidence="4" key="1">
    <citation type="submission" date="2020-05" db="EMBL/GenBank/DDBJ databases">
        <authorList>
            <person name="Zhu T."/>
            <person name="Keshari N."/>
            <person name="Lu X."/>
        </authorList>
    </citation>
    <scope>NUCLEOTIDE SEQUENCE</scope>
    <source>
        <strain evidence="4">NK1-12</strain>
    </source>
</reference>
<feature type="compositionally biased region" description="Low complexity" evidence="3">
    <location>
        <begin position="223"/>
        <end position="238"/>
    </location>
</feature>
<dbReference type="Gene3D" id="6.10.250.2410">
    <property type="match status" value="1"/>
</dbReference>
<evidence type="ECO:0000313" key="4">
    <source>
        <dbReference type="EMBL" id="WNZ22066.1"/>
    </source>
</evidence>